<evidence type="ECO:0000313" key="2">
    <source>
        <dbReference type="EMBL" id="ERJ97595.1"/>
    </source>
</evidence>
<dbReference type="Gene3D" id="3.40.50.2000">
    <property type="entry name" value="Glycogen Phosphorylase B"/>
    <property type="match status" value="2"/>
</dbReference>
<dbReference type="AlphaFoldDB" id="U2KZS7"/>
<dbReference type="eggNOG" id="COG0438">
    <property type="taxonomic scope" value="Bacteria"/>
</dbReference>
<dbReference type="Pfam" id="PF00534">
    <property type="entry name" value="Glycos_transf_1"/>
    <property type="match status" value="1"/>
</dbReference>
<dbReference type="GO" id="GO:0016757">
    <property type="term" value="F:glycosyltransferase activity"/>
    <property type="evidence" value="ECO:0007669"/>
    <property type="project" value="InterPro"/>
</dbReference>
<reference evidence="2 3" key="1">
    <citation type="submission" date="2013-07" db="EMBL/GenBank/DDBJ databases">
        <authorList>
            <person name="Weinstock G."/>
            <person name="Sodergren E."/>
            <person name="Wylie T."/>
            <person name="Fulton L."/>
            <person name="Fulton R."/>
            <person name="Fronick C."/>
            <person name="O'Laughlin M."/>
            <person name="Godfrey J."/>
            <person name="Miner T."/>
            <person name="Herter B."/>
            <person name="Appelbaum E."/>
            <person name="Cordes M."/>
            <person name="Lek S."/>
            <person name="Wollam A."/>
            <person name="Pepin K.H."/>
            <person name="Palsikar V.B."/>
            <person name="Mitreva M."/>
            <person name="Wilson R.K."/>
        </authorList>
    </citation>
    <scope>NUCLEOTIDE SEQUENCE [LARGE SCALE GENOMIC DNA]</scope>
    <source>
        <strain evidence="2 3">ATCC 27760</strain>
    </source>
</reference>
<organism evidence="2 3">
    <name type="scientific">Ruminococcus callidus ATCC 27760</name>
    <dbReference type="NCBI Taxonomy" id="411473"/>
    <lineage>
        <taxon>Bacteria</taxon>
        <taxon>Bacillati</taxon>
        <taxon>Bacillota</taxon>
        <taxon>Clostridia</taxon>
        <taxon>Eubacteriales</taxon>
        <taxon>Oscillospiraceae</taxon>
        <taxon>Ruminococcus</taxon>
    </lineage>
</organism>
<evidence type="ECO:0000313" key="3">
    <source>
        <dbReference type="Proteomes" id="UP000016662"/>
    </source>
</evidence>
<gene>
    <name evidence="2" type="ORF">RUMCAL_00008</name>
</gene>
<dbReference type="HOGENOM" id="CLU_009583_33_0_9"/>
<dbReference type="SUPFAM" id="SSF53756">
    <property type="entry name" value="UDP-Glycosyltransferase/glycogen phosphorylase"/>
    <property type="match status" value="1"/>
</dbReference>
<keyword evidence="3" id="KW-1185">Reference proteome</keyword>
<proteinExistence type="predicted"/>
<evidence type="ECO:0000259" key="1">
    <source>
        <dbReference type="Pfam" id="PF00534"/>
    </source>
</evidence>
<dbReference type="STRING" id="411473.RUMCAL_00008"/>
<protein>
    <submittedName>
        <fullName evidence="2">Glycosyltransferase, group 1 family protein</fullName>
    </submittedName>
</protein>
<dbReference type="PANTHER" id="PTHR45947">
    <property type="entry name" value="SULFOQUINOVOSYL TRANSFERASE SQD2"/>
    <property type="match status" value="1"/>
</dbReference>
<dbReference type="PANTHER" id="PTHR45947:SF3">
    <property type="entry name" value="SULFOQUINOVOSYL TRANSFERASE SQD2"/>
    <property type="match status" value="1"/>
</dbReference>
<name>U2KZS7_9FIRM</name>
<feature type="domain" description="Glycosyl transferase family 1" evidence="1">
    <location>
        <begin position="184"/>
        <end position="338"/>
    </location>
</feature>
<accession>U2KZS7</accession>
<keyword evidence="2" id="KW-0808">Transferase</keyword>
<dbReference type="InterPro" id="IPR050194">
    <property type="entry name" value="Glycosyltransferase_grp1"/>
</dbReference>
<dbReference type="PATRIC" id="fig|411473.3.peg.6"/>
<dbReference type="EMBL" id="AWVF01000001">
    <property type="protein sequence ID" value="ERJ97595.1"/>
    <property type="molecule type" value="Genomic_DNA"/>
</dbReference>
<sequence>MRILHIVNDLSNIGGIQKWIMNYFEYIDRNKIVFDFAYHNSCEPLNQSFVDKIYNLGGNIIELPKISVCSLQENTKIFREVLHRGEKYKIVHCHMANAAFLYLKVAKEENVPVRILHSHQNKAADQFSHVVRNIPLIKMGLKYSNLRFACSSLAGDWLFKNQKYQVIPNAIDLQKFNYSEIRRKNIRQKMNCENKFVIGSVGRLCAQKNYFFAIDIFSKIKKLKHNAVFWIIGIGPLEQKLKAYVEALDLKESVIFLGSRNDISDFYQGMDAFFLPSLYEGLGIVNIEAQASGLHCVVSDAMPKEVFATNLIEAHSLEAPKDEWVNAFLEVVDSNIKRKSSLSLLQQANFDIKQQAKNLEKYYLDALDDTRRIEK</sequence>
<comment type="caution">
    <text evidence="2">The sequence shown here is derived from an EMBL/GenBank/DDBJ whole genome shotgun (WGS) entry which is preliminary data.</text>
</comment>
<dbReference type="Proteomes" id="UP000016662">
    <property type="component" value="Unassembled WGS sequence"/>
</dbReference>
<dbReference type="InterPro" id="IPR001296">
    <property type="entry name" value="Glyco_trans_1"/>
</dbReference>